<dbReference type="Proteomes" id="UP000092461">
    <property type="component" value="Unassembled WGS sequence"/>
</dbReference>
<evidence type="ECO:0000256" key="8">
    <source>
        <dbReference type="ARBA" id="ARBA00023053"/>
    </source>
</evidence>
<feature type="binding site" evidence="14">
    <location>
        <position position="300"/>
    </location>
    <ligand>
        <name>Na(+)</name>
        <dbReference type="ChEBI" id="CHEBI:29101"/>
        <label>1</label>
    </ligand>
</feature>
<evidence type="ECO:0000313" key="18">
    <source>
        <dbReference type="EnsemblMetazoa" id="LLOJ007487-PA"/>
    </source>
</evidence>
<keyword evidence="7 17" id="KW-1133">Transmembrane helix</keyword>
<dbReference type="InterPro" id="IPR000175">
    <property type="entry name" value="Na/ntran_symport"/>
</dbReference>
<dbReference type="InterPro" id="IPR037272">
    <property type="entry name" value="SNS_sf"/>
</dbReference>
<evidence type="ECO:0000256" key="9">
    <source>
        <dbReference type="ARBA" id="ARBA00023065"/>
    </source>
</evidence>
<evidence type="ECO:0000256" key="4">
    <source>
        <dbReference type="ARBA" id="ARBA00022692"/>
    </source>
</evidence>
<feature type="transmembrane region" description="Helical" evidence="17">
    <location>
        <begin position="55"/>
        <end position="77"/>
    </location>
</feature>
<keyword evidence="9" id="KW-0406">Ion transport</keyword>
<dbReference type="GO" id="GO:0089718">
    <property type="term" value="P:amino acid import across plasma membrane"/>
    <property type="evidence" value="ECO:0007669"/>
    <property type="project" value="TreeGrafter"/>
</dbReference>
<evidence type="ECO:0000256" key="15">
    <source>
        <dbReference type="PIRSR" id="PIRSR600175-2"/>
    </source>
</evidence>
<accession>A0A1B0CRI9</accession>
<evidence type="ECO:0000313" key="19">
    <source>
        <dbReference type="Proteomes" id="UP000092461"/>
    </source>
</evidence>
<dbReference type="EMBL" id="AJWK01024833">
    <property type="status" value="NOT_ANNOTATED_CDS"/>
    <property type="molecule type" value="Genomic_DNA"/>
</dbReference>
<keyword evidence="6" id="KW-0029">Amino-acid transport</keyword>
<keyword evidence="14" id="KW-0479">Metal-binding</keyword>
<evidence type="ECO:0000256" key="16">
    <source>
        <dbReference type="RuleBase" id="RU003732"/>
    </source>
</evidence>
<dbReference type="EMBL" id="AJWK01024834">
    <property type="status" value="NOT_ANNOTATED_CDS"/>
    <property type="molecule type" value="Genomic_DNA"/>
</dbReference>
<evidence type="ECO:0000256" key="5">
    <source>
        <dbReference type="ARBA" id="ARBA00022847"/>
    </source>
</evidence>
<keyword evidence="8 14" id="KW-0915">Sodium</keyword>
<feature type="binding site" evidence="14">
    <location>
        <position position="68"/>
    </location>
    <ligand>
        <name>Na(+)</name>
        <dbReference type="ChEBI" id="CHEBI:29101"/>
        <label>1</label>
    </ligand>
</feature>
<dbReference type="Pfam" id="PF00209">
    <property type="entry name" value="SNF"/>
    <property type="match status" value="2"/>
</dbReference>
<keyword evidence="10 17" id="KW-0472">Membrane</keyword>
<dbReference type="PROSITE" id="PS00754">
    <property type="entry name" value="NA_NEUROTRAN_SYMP_2"/>
    <property type="match status" value="1"/>
</dbReference>
<dbReference type="GO" id="GO:0005283">
    <property type="term" value="F:amino acid:sodium symporter activity"/>
    <property type="evidence" value="ECO:0007669"/>
    <property type="project" value="TreeGrafter"/>
</dbReference>
<dbReference type="GO" id="GO:0046872">
    <property type="term" value="F:metal ion binding"/>
    <property type="evidence" value="ECO:0007669"/>
    <property type="project" value="UniProtKB-KW"/>
</dbReference>
<evidence type="ECO:0000256" key="12">
    <source>
        <dbReference type="ARBA" id="ARBA00023201"/>
    </source>
</evidence>
<feature type="transmembrane region" description="Helical" evidence="17">
    <location>
        <begin position="83"/>
        <end position="102"/>
    </location>
</feature>
<comment type="function">
    <text evidence="13">Unusual broad substrate spectrum amino acid:sodium cotransporter that promotes absorption of the D isomers of essential amino acids. Neutral amino acids are the preferred substrates, especially methionine and phenylalanine.</text>
</comment>
<dbReference type="SUPFAM" id="SSF161070">
    <property type="entry name" value="SNF-like"/>
    <property type="match status" value="1"/>
</dbReference>
<dbReference type="PRINTS" id="PR00176">
    <property type="entry name" value="NANEUSMPORT"/>
</dbReference>
<keyword evidence="5 16" id="KW-0769">Symport</keyword>
<feature type="transmembrane region" description="Helical" evidence="17">
    <location>
        <begin position="417"/>
        <end position="439"/>
    </location>
</feature>
<dbReference type="GO" id="GO:0005886">
    <property type="term" value="C:plasma membrane"/>
    <property type="evidence" value="ECO:0007669"/>
    <property type="project" value="TreeGrafter"/>
</dbReference>
<keyword evidence="4 16" id="KW-0812">Transmembrane</keyword>
<feature type="transmembrane region" description="Helical" evidence="17">
    <location>
        <begin position="340"/>
        <end position="364"/>
    </location>
</feature>
<feature type="transmembrane region" description="Helical" evidence="17">
    <location>
        <begin position="376"/>
        <end position="397"/>
    </location>
</feature>
<evidence type="ECO:0000256" key="13">
    <source>
        <dbReference type="ARBA" id="ARBA00037785"/>
    </source>
</evidence>
<keyword evidence="19" id="KW-1185">Reference proteome</keyword>
<keyword evidence="3 16" id="KW-0813">Transport</keyword>
<reference evidence="18" key="1">
    <citation type="submission" date="2020-05" db="UniProtKB">
        <authorList>
            <consortium name="EnsemblMetazoa"/>
        </authorList>
    </citation>
    <scope>IDENTIFICATION</scope>
    <source>
        <strain evidence="18">Jacobina</strain>
    </source>
</reference>
<keyword evidence="15" id="KW-1015">Disulfide bond</keyword>
<evidence type="ECO:0000256" key="2">
    <source>
        <dbReference type="ARBA" id="ARBA00006459"/>
    </source>
</evidence>
<sequence>MKKTYGVSNGGFVASTDDLKAKQNGIEITEVRDPGESEAQEGAENRATWGNSIEFLMSCISMSVGLGNIWRFPFIAYENGGGAFLIPYIIVLIIVGKPMYYMEMILGQFTSRSSVKIWAVSPIFKGIGIGQMVGTCSVISYYCSMIGLTLNYLFSSFQSELPWSRCREEWGENCVDSKPNPNQTNIENGVSSSEFYFMKEVLKAKEQIDDGIGVPDWKMTLWLLLAWVLVFIIISRGVKSSGKAAYFLAIFPYVVMIILLIRACTLEGAGEGILFFIKPQFSELLNPKVWKEAVVQCFFSLATGMGPIIMFASYNNFHHNVYRLGGQWMLDLVDHYGGTFLIFALAVVELVAIFWVYGLADFILDTQFMCKRYLGIYWRYCWSFVTPVFMMAIFIYYMATLKPLTFGDSHYPEAAHVAGWILFGIGLLQLPLWASYAIGCRGSFMDNVRKSARPTEEWGPKNPKSYLEWKQFKADIKARNDLYNAERNYPKWKIALRNFFGIYVN</sequence>
<dbReference type="PANTHER" id="PTHR11616">
    <property type="entry name" value="SODIUM/CHLORIDE DEPENDENT TRANSPORTER"/>
    <property type="match status" value="1"/>
</dbReference>
<evidence type="ECO:0000256" key="1">
    <source>
        <dbReference type="ARBA" id="ARBA00004141"/>
    </source>
</evidence>
<evidence type="ECO:0000256" key="3">
    <source>
        <dbReference type="ARBA" id="ARBA00022448"/>
    </source>
</evidence>
<comment type="subcellular location">
    <subcellularLocation>
        <location evidence="1">Membrane</location>
        <topology evidence="1">Multi-pass membrane protein</topology>
    </subcellularLocation>
</comment>
<dbReference type="PROSITE" id="PS50267">
    <property type="entry name" value="NA_NEUROTRAN_SYMP_3"/>
    <property type="match status" value="2"/>
</dbReference>
<dbReference type="EnsemblMetazoa" id="LLOJ007487-RA">
    <property type="protein sequence ID" value="LLOJ007487-PA"/>
    <property type="gene ID" value="LLOJ007487"/>
</dbReference>
<evidence type="ECO:0000256" key="7">
    <source>
        <dbReference type="ARBA" id="ARBA00022989"/>
    </source>
</evidence>
<keyword evidence="11" id="KW-0325">Glycoprotein</keyword>
<name>A0A1B0CRI9_LUTLO</name>
<dbReference type="PROSITE" id="PS00610">
    <property type="entry name" value="NA_NEUROTRAN_SYMP_1"/>
    <property type="match status" value="1"/>
</dbReference>
<dbReference type="VEuPathDB" id="VectorBase:LLOJ007487"/>
<dbReference type="AlphaFoldDB" id="A0A1B0CRI9"/>
<evidence type="ECO:0000256" key="14">
    <source>
        <dbReference type="PIRSR" id="PIRSR600175-1"/>
    </source>
</evidence>
<dbReference type="PANTHER" id="PTHR11616:SF321">
    <property type="entry name" value="SODIUM-DEPENDENT NUTRIENT AMINO ACID TRANSPORTER 1-RELATED"/>
    <property type="match status" value="1"/>
</dbReference>
<dbReference type="VEuPathDB" id="VectorBase:LLONM1_008344"/>
<evidence type="ECO:0000256" key="10">
    <source>
        <dbReference type="ARBA" id="ARBA00023136"/>
    </source>
</evidence>
<organism evidence="18 19">
    <name type="scientific">Lutzomyia longipalpis</name>
    <name type="common">Sand fly</name>
    <dbReference type="NCBI Taxonomy" id="7200"/>
    <lineage>
        <taxon>Eukaryota</taxon>
        <taxon>Metazoa</taxon>
        <taxon>Ecdysozoa</taxon>
        <taxon>Arthropoda</taxon>
        <taxon>Hexapoda</taxon>
        <taxon>Insecta</taxon>
        <taxon>Pterygota</taxon>
        <taxon>Neoptera</taxon>
        <taxon>Endopterygota</taxon>
        <taxon>Diptera</taxon>
        <taxon>Nematocera</taxon>
        <taxon>Psychodoidea</taxon>
        <taxon>Psychodidae</taxon>
        <taxon>Lutzomyia</taxon>
        <taxon>Lutzomyia</taxon>
    </lineage>
</organism>
<feature type="binding site" evidence="14">
    <location>
        <position position="64"/>
    </location>
    <ligand>
        <name>Na(+)</name>
        <dbReference type="ChEBI" id="CHEBI:29101"/>
        <label>1</label>
    </ligand>
</feature>
<keyword evidence="12" id="KW-0739">Sodium transport</keyword>
<proteinExistence type="inferred from homology"/>
<evidence type="ECO:0000256" key="11">
    <source>
        <dbReference type="ARBA" id="ARBA00023180"/>
    </source>
</evidence>
<feature type="transmembrane region" description="Helical" evidence="17">
    <location>
        <begin position="244"/>
        <end position="261"/>
    </location>
</feature>
<feature type="transmembrane region" description="Helical" evidence="17">
    <location>
        <begin position="221"/>
        <end position="238"/>
    </location>
</feature>
<evidence type="ECO:0000256" key="6">
    <source>
        <dbReference type="ARBA" id="ARBA00022970"/>
    </source>
</evidence>
<comment type="similarity">
    <text evidence="2 16">Belongs to the sodium:neurotransmitter symporter (SNF) (TC 2.A.22) family.</text>
</comment>
<evidence type="ECO:0000256" key="17">
    <source>
        <dbReference type="SAM" id="Phobius"/>
    </source>
</evidence>
<dbReference type="GO" id="GO:0015179">
    <property type="term" value="F:L-amino acid transmembrane transporter activity"/>
    <property type="evidence" value="ECO:0007669"/>
    <property type="project" value="TreeGrafter"/>
</dbReference>
<feature type="disulfide bond" evidence="15">
    <location>
        <begin position="166"/>
        <end position="174"/>
    </location>
</feature>
<protein>
    <recommendedName>
        <fullName evidence="16">Transporter</fullName>
    </recommendedName>
</protein>